<dbReference type="SMART" id="SM00312">
    <property type="entry name" value="PX"/>
    <property type="match status" value="1"/>
</dbReference>
<keyword evidence="3" id="KW-0175">Coiled coil</keyword>
<evidence type="ECO:0000256" key="4">
    <source>
        <dbReference type="ARBA" id="ARBA00054927"/>
    </source>
</evidence>
<feature type="compositionally biased region" description="Gly residues" evidence="5">
    <location>
        <begin position="294"/>
        <end position="306"/>
    </location>
</feature>
<dbReference type="Pfam" id="PF00787">
    <property type="entry name" value="PX"/>
    <property type="match status" value="1"/>
</dbReference>
<sequence length="558" mass="60028">MAPPAEISIPTTSISTPSSSSESGGSSKPFTLYNITLRLPLRSFVVQKRYSDFLALHQALTSLVGSPPPEPLPAKNWFKSTVNSPELTEKRRVGLERYLRAIAEPPDRRWRDTPVWRAFLNLPGGAGGNAAASTTGSGSGIEGKIPAIGLKDANLAAASDPGTWLDLHRELKGALHEARVALGRRDGATENMTKLEAGAAAKRALVRAGSLLGALQEGLGVLKSSGRVGEGELRRRRDLLAAARVERDGLDKLSSSLAHASREAARQASISGPSGSGSSSGEAGERAKLFAGSSGAGGGSVRGGRVLGAPLPETERTRELDNEGVLQLQRDTMRDQDMEVEALARIVRRQKEMGLAINDEVERQTNMLDTLNTNVDVVDKKLRVAKGREHEQGGDDDSFNRMIFVMSSEESSVAEAVVLPTVVQGEQQDEVLHKVRHGRLQLRRDLWLYESLPDANDGDDRSSIKNEKSRMTKSPQQQEDKGERERKEEGAVKGRPSGGGGEEGNMFDAVLLLCVKGVLAGVQGFWLLQWVLGGLSDVLTRVVEFGLLLLGQPTESFG</sequence>
<dbReference type="GO" id="GO:0016192">
    <property type="term" value="P:vesicle-mediated transport"/>
    <property type="evidence" value="ECO:0007669"/>
    <property type="project" value="UniProtKB-ARBA"/>
</dbReference>
<comment type="subcellular location">
    <subcellularLocation>
        <location evidence="1">Vacuole</location>
    </subcellularLocation>
</comment>
<evidence type="ECO:0000313" key="9">
    <source>
        <dbReference type="Proteomes" id="UP001278500"/>
    </source>
</evidence>
<dbReference type="InterPro" id="IPR036871">
    <property type="entry name" value="PX_dom_sf"/>
</dbReference>
<dbReference type="GeneID" id="87866062"/>
<keyword evidence="9" id="KW-1185">Reference proteome</keyword>
<evidence type="ECO:0000313" key="8">
    <source>
        <dbReference type="EMBL" id="KAK3340617.1"/>
    </source>
</evidence>
<dbReference type="GO" id="GO:0000329">
    <property type="term" value="C:fungal-type vacuole membrane"/>
    <property type="evidence" value="ECO:0007669"/>
    <property type="project" value="UniProtKB-ARBA"/>
</dbReference>
<reference evidence="8" key="1">
    <citation type="journal article" date="2023" name="Mol. Phylogenet. Evol.">
        <title>Genome-scale phylogeny and comparative genomics of the fungal order Sordariales.</title>
        <authorList>
            <person name="Hensen N."/>
            <person name="Bonometti L."/>
            <person name="Westerberg I."/>
            <person name="Brannstrom I.O."/>
            <person name="Guillou S."/>
            <person name="Cros-Aarteil S."/>
            <person name="Calhoun S."/>
            <person name="Haridas S."/>
            <person name="Kuo A."/>
            <person name="Mondo S."/>
            <person name="Pangilinan J."/>
            <person name="Riley R."/>
            <person name="LaButti K."/>
            <person name="Andreopoulos B."/>
            <person name="Lipzen A."/>
            <person name="Chen C."/>
            <person name="Yan M."/>
            <person name="Daum C."/>
            <person name="Ng V."/>
            <person name="Clum A."/>
            <person name="Steindorff A."/>
            <person name="Ohm R.A."/>
            <person name="Martin F."/>
            <person name="Silar P."/>
            <person name="Natvig D.O."/>
            <person name="Lalanne C."/>
            <person name="Gautier V."/>
            <person name="Ament-Velasquez S.L."/>
            <person name="Kruys A."/>
            <person name="Hutchinson M.I."/>
            <person name="Powell A.J."/>
            <person name="Barry K."/>
            <person name="Miller A.N."/>
            <person name="Grigoriev I.V."/>
            <person name="Debuchy R."/>
            <person name="Gladieux P."/>
            <person name="Hiltunen Thoren M."/>
            <person name="Johannesson H."/>
        </authorList>
    </citation>
    <scope>NUCLEOTIDE SEQUENCE</scope>
    <source>
        <strain evidence="8">CBS 560.94</strain>
    </source>
</reference>
<comment type="caution">
    <text evidence="8">The sequence shown here is derived from an EMBL/GenBank/DDBJ whole genome shotgun (WGS) entry which is preliminary data.</text>
</comment>
<dbReference type="Gene3D" id="1.20.5.110">
    <property type="match status" value="1"/>
</dbReference>
<dbReference type="Proteomes" id="UP001278500">
    <property type="component" value="Unassembled WGS sequence"/>
</dbReference>
<dbReference type="PROSITE" id="PS50192">
    <property type="entry name" value="T_SNARE"/>
    <property type="match status" value="1"/>
</dbReference>
<dbReference type="InterPro" id="IPR001683">
    <property type="entry name" value="PX_dom"/>
</dbReference>
<feature type="region of interest" description="Disordered" evidence="5">
    <location>
        <begin position="1"/>
        <end position="26"/>
    </location>
</feature>
<dbReference type="GO" id="GO:0097576">
    <property type="term" value="P:vacuole fusion"/>
    <property type="evidence" value="ECO:0007669"/>
    <property type="project" value="UniProtKB-ARBA"/>
</dbReference>
<dbReference type="PANTHER" id="PTHR22775:SF3">
    <property type="entry name" value="SORTING NEXIN-13"/>
    <property type="match status" value="1"/>
</dbReference>
<dbReference type="EMBL" id="JAUEPP010000006">
    <property type="protein sequence ID" value="KAK3340617.1"/>
    <property type="molecule type" value="Genomic_DNA"/>
</dbReference>
<reference evidence="8" key="2">
    <citation type="submission" date="2023-06" db="EMBL/GenBank/DDBJ databases">
        <authorList>
            <consortium name="Lawrence Berkeley National Laboratory"/>
            <person name="Haridas S."/>
            <person name="Hensen N."/>
            <person name="Bonometti L."/>
            <person name="Westerberg I."/>
            <person name="Brannstrom I.O."/>
            <person name="Guillou S."/>
            <person name="Cros-Aarteil S."/>
            <person name="Calhoun S."/>
            <person name="Kuo A."/>
            <person name="Mondo S."/>
            <person name="Pangilinan J."/>
            <person name="Riley R."/>
            <person name="Labutti K."/>
            <person name="Andreopoulos B."/>
            <person name="Lipzen A."/>
            <person name="Chen C."/>
            <person name="Yanf M."/>
            <person name="Daum C."/>
            <person name="Ng V."/>
            <person name="Clum A."/>
            <person name="Steindorff A."/>
            <person name="Ohm R."/>
            <person name="Martin F."/>
            <person name="Silar P."/>
            <person name="Natvig D."/>
            <person name="Lalanne C."/>
            <person name="Gautier V."/>
            <person name="Ament-Velasquez S.L."/>
            <person name="Kruys A."/>
            <person name="Hutchinson M.I."/>
            <person name="Powell A.J."/>
            <person name="Barry K."/>
            <person name="Miller A.N."/>
            <person name="Grigoriev I.V."/>
            <person name="Debuchy R."/>
            <person name="Gladieux P."/>
            <person name="Thoren M.H."/>
            <person name="Johannesson H."/>
        </authorList>
    </citation>
    <scope>NUCLEOTIDE SEQUENCE</scope>
    <source>
        <strain evidence="8">CBS 560.94</strain>
    </source>
</reference>
<dbReference type="Gene3D" id="3.30.1520.10">
    <property type="entry name" value="Phox-like domain"/>
    <property type="match status" value="1"/>
</dbReference>
<dbReference type="AlphaFoldDB" id="A0AAE0JAS0"/>
<proteinExistence type="predicted"/>
<keyword evidence="2" id="KW-0926">Vacuole</keyword>
<feature type="region of interest" description="Disordered" evidence="5">
    <location>
        <begin position="456"/>
        <end position="501"/>
    </location>
</feature>
<feature type="compositionally biased region" description="Basic and acidic residues" evidence="5">
    <location>
        <begin position="458"/>
        <end position="470"/>
    </location>
</feature>
<evidence type="ECO:0000256" key="2">
    <source>
        <dbReference type="ARBA" id="ARBA00022554"/>
    </source>
</evidence>
<dbReference type="FunFam" id="1.20.5.110:FF:000058">
    <property type="entry name" value="VAM7p Vacuolar SNARE protein"/>
    <property type="match status" value="1"/>
</dbReference>
<evidence type="ECO:0000256" key="3">
    <source>
        <dbReference type="ARBA" id="ARBA00023054"/>
    </source>
</evidence>
<dbReference type="GO" id="GO:0035091">
    <property type="term" value="F:phosphatidylinositol binding"/>
    <property type="evidence" value="ECO:0007669"/>
    <property type="project" value="InterPro"/>
</dbReference>
<comment type="function">
    <text evidence="4">Essential for proper morphogenesis of the vacuole. May exist as structural reinforcement on the surface of the vacuolar membrane and be required for maintenance against rupture by osmotic pressure.</text>
</comment>
<evidence type="ECO:0000256" key="5">
    <source>
        <dbReference type="SAM" id="MobiDB-lite"/>
    </source>
</evidence>
<dbReference type="CDD" id="cd15858">
    <property type="entry name" value="SNARE_VAM7"/>
    <property type="match status" value="1"/>
</dbReference>
<feature type="domain" description="T-SNARE coiled-coil homology" evidence="6">
    <location>
        <begin position="330"/>
        <end position="392"/>
    </location>
</feature>
<accession>A0AAE0JAS0</accession>
<feature type="region of interest" description="Disordered" evidence="5">
    <location>
        <begin position="264"/>
        <end position="310"/>
    </location>
</feature>
<feature type="compositionally biased region" description="Low complexity" evidence="5">
    <location>
        <begin position="269"/>
        <end position="281"/>
    </location>
</feature>
<feature type="compositionally biased region" description="Basic and acidic residues" evidence="5">
    <location>
        <begin position="478"/>
        <end position="492"/>
    </location>
</feature>
<dbReference type="PROSITE" id="PS50195">
    <property type="entry name" value="PX"/>
    <property type="match status" value="1"/>
</dbReference>
<name>A0AAE0JAS0_9PEZI</name>
<dbReference type="CDD" id="cd06897">
    <property type="entry name" value="PX_SNARE"/>
    <property type="match status" value="1"/>
</dbReference>
<gene>
    <name evidence="8" type="ORF">B0H65DRAFT_529314</name>
</gene>
<dbReference type="GO" id="GO:0007034">
    <property type="term" value="P:vacuolar transport"/>
    <property type="evidence" value="ECO:0007669"/>
    <property type="project" value="UniProtKB-ARBA"/>
</dbReference>
<evidence type="ECO:0000259" key="7">
    <source>
        <dbReference type="PROSITE" id="PS50195"/>
    </source>
</evidence>
<dbReference type="SMART" id="SM00397">
    <property type="entry name" value="t_SNARE"/>
    <property type="match status" value="1"/>
</dbReference>
<dbReference type="PANTHER" id="PTHR22775">
    <property type="entry name" value="SORTING NEXIN"/>
    <property type="match status" value="1"/>
</dbReference>
<dbReference type="SUPFAM" id="SSF64268">
    <property type="entry name" value="PX domain"/>
    <property type="match status" value="1"/>
</dbReference>
<protein>
    <submittedName>
        <fullName evidence="8">Uncharacterized protein</fullName>
    </submittedName>
</protein>
<organism evidence="8 9">
    <name type="scientific">Neurospora tetraspora</name>
    <dbReference type="NCBI Taxonomy" id="94610"/>
    <lineage>
        <taxon>Eukaryota</taxon>
        <taxon>Fungi</taxon>
        <taxon>Dikarya</taxon>
        <taxon>Ascomycota</taxon>
        <taxon>Pezizomycotina</taxon>
        <taxon>Sordariomycetes</taxon>
        <taxon>Sordariomycetidae</taxon>
        <taxon>Sordariales</taxon>
        <taxon>Sordariaceae</taxon>
        <taxon>Neurospora</taxon>
    </lineage>
</organism>
<dbReference type="InterPro" id="IPR000727">
    <property type="entry name" value="T_SNARE_dom"/>
</dbReference>
<feature type="domain" description="PX" evidence="7">
    <location>
        <begin position="11"/>
        <end position="126"/>
    </location>
</feature>
<dbReference type="FunFam" id="3.30.1520.10:FF:000052">
    <property type="entry name" value="Putative SNARE complex subunit (Vam7)"/>
    <property type="match status" value="1"/>
</dbReference>
<evidence type="ECO:0000259" key="6">
    <source>
        <dbReference type="PROSITE" id="PS50192"/>
    </source>
</evidence>
<dbReference type="SUPFAM" id="SSF58038">
    <property type="entry name" value="SNARE fusion complex"/>
    <property type="match status" value="1"/>
</dbReference>
<dbReference type="RefSeq" id="XP_062679559.1">
    <property type="nucleotide sequence ID" value="XM_062828908.1"/>
</dbReference>
<evidence type="ECO:0000256" key="1">
    <source>
        <dbReference type="ARBA" id="ARBA00004116"/>
    </source>
</evidence>